<evidence type="ECO:0000313" key="2">
    <source>
        <dbReference type="Proteomes" id="UP001177021"/>
    </source>
</evidence>
<keyword evidence="2" id="KW-1185">Reference proteome</keyword>
<proteinExistence type="predicted"/>
<dbReference type="Proteomes" id="UP001177021">
    <property type="component" value="Unassembled WGS sequence"/>
</dbReference>
<sequence>MNIEMETHGDSIVETPTNEEPKESCRKELQRAGITKKDKWLEQMRGNLSLMATVIATMTFNMALNPPGGVRPVKDDGDDNANDIACSDSSKVTLDLCPGEAVLAVVYKNGYFRFLVSNTICFVASLSICLLLVSGIPLHHRLPIWLLSIGMCVTLSMLAVSYITALQMTTPGTMYNTANKFLEKLIYGWVGLLAIIALWHTLRLIIWIVKLICKKIKGKSIRSYSSIVRQRVD</sequence>
<accession>A0ACB0L5T5</accession>
<dbReference type="EMBL" id="CASHSV030000409">
    <property type="protein sequence ID" value="CAJ2663524.1"/>
    <property type="molecule type" value="Genomic_DNA"/>
</dbReference>
<comment type="caution">
    <text evidence="1">The sequence shown here is derived from an EMBL/GenBank/DDBJ whole genome shotgun (WGS) entry which is preliminary data.</text>
</comment>
<gene>
    <name evidence="1" type="ORF">MILVUS5_LOCUS28926</name>
</gene>
<organism evidence="1 2">
    <name type="scientific">Trifolium pratense</name>
    <name type="common">Red clover</name>
    <dbReference type="NCBI Taxonomy" id="57577"/>
    <lineage>
        <taxon>Eukaryota</taxon>
        <taxon>Viridiplantae</taxon>
        <taxon>Streptophyta</taxon>
        <taxon>Embryophyta</taxon>
        <taxon>Tracheophyta</taxon>
        <taxon>Spermatophyta</taxon>
        <taxon>Magnoliopsida</taxon>
        <taxon>eudicotyledons</taxon>
        <taxon>Gunneridae</taxon>
        <taxon>Pentapetalae</taxon>
        <taxon>rosids</taxon>
        <taxon>fabids</taxon>
        <taxon>Fabales</taxon>
        <taxon>Fabaceae</taxon>
        <taxon>Papilionoideae</taxon>
        <taxon>50 kb inversion clade</taxon>
        <taxon>NPAAA clade</taxon>
        <taxon>Hologalegina</taxon>
        <taxon>IRL clade</taxon>
        <taxon>Trifolieae</taxon>
        <taxon>Trifolium</taxon>
    </lineage>
</organism>
<protein>
    <submittedName>
        <fullName evidence="1">Uncharacterized protein</fullName>
    </submittedName>
</protein>
<reference evidence="1" key="1">
    <citation type="submission" date="2023-10" db="EMBL/GenBank/DDBJ databases">
        <authorList>
            <person name="Rodriguez Cubillos JULIANA M."/>
            <person name="De Vega J."/>
        </authorList>
    </citation>
    <scope>NUCLEOTIDE SEQUENCE</scope>
</reference>
<evidence type="ECO:0000313" key="1">
    <source>
        <dbReference type="EMBL" id="CAJ2663524.1"/>
    </source>
</evidence>
<name>A0ACB0L5T5_TRIPR</name>